<dbReference type="PROSITE" id="PS50297">
    <property type="entry name" value="ANK_REP_REGION"/>
    <property type="match status" value="3"/>
</dbReference>
<comment type="caution">
    <text evidence="6">The sequence shown here is derived from an EMBL/GenBank/DDBJ whole genome shotgun (WGS) entry which is preliminary data.</text>
</comment>
<dbReference type="CDD" id="cd18491">
    <property type="entry name" value="BACK_ABTB2_like"/>
    <property type="match status" value="1"/>
</dbReference>
<dbReference type="GO" id="GO:0046982">
    <property type="term" value="F:protein heterodimerization activity"/>
    <property type="evidence" value="ECO:0007669"/>
    <property type="project" value="InterPro"/>
</dbReference>
<organism evidence="6 7">
    <name type="scientific">Plutella xylostella</name>
    <name type="common">Diamondback moth</name>
    <name type="synonym">Plutella maculipennis</name>
    <dbReference type="NCBI Taxonomy" id="51655"/>
    <lineage>
        <taxon>Eukaryota</taxon>
        <taxon>Metazoa</taxon>
        <taxon>Ecdysozoa</taxon>
        <taxon>Arthropoda</taxon>
        <taxon>Hexapoda</taxon>
        <taxon>Insecta</taxon>
        <taxon>Pterygota</taxon>
        <taxon>Neoptera</taxon>
        <taxon>Endopterygota</taxon>
        <taxon>Lepidoptera</taxon>
        <taxon>Glossata</taxon>
        <taxon>Ditrysia</taxon>
        <taxon>Yponomeutoidea</taxon>
        <taxon>Plutellidae</taxon>
        <taxon>Plutella</taxon>
    </lineage>
</organism>
<dbReference type="PROSITE" id="PS50088">
    <property type="entry name" value="ANK_REPEAT"/>
    <property type="match status" value="3"/>
</dbReference>
<dbReference type="Gene3D" id="3.30.710.10">
    <property type="entry name" value="Potassium Channel Kv1.1, Chain A"/>
    <property type="match status" value="1"/>
</dbReference>
<dbReference type="EMBL" id="CAJHNJ030000002">
    <property type="protein sequence ID" value="CAG9092052.1"/>
    <property type="molecule type" value="Genomic_DNA"/>
</dbReference>
<feature type="region of interest" description="Disordered" evidence="4">
    <location>
        <begin position="868"/>
        <end position="923"/>
    </location>
</feature>
<proteinExistence type="predicted"/>
<dbReference type="InterPro" id="IPR000210">
    <property type="entry name" value="BTB/POZ_dom"/>
</dbReference>
<dbReference type="SMART" id="SM00225">
    <property type="entry name" value="BTB"/>
    <property type="match status" value="1"/>
</dbReference>
<keyword evidence="7" id="KW-1185">Reference proteome</keyword>
<evidence type="ECO:0000256" key="2">
    <source>
        <dbReference type="ARBA" id="ARBA00023043"/>
    </source>
</evidence>
<dbReference type="PROSITE" id="PS50097">
    <property type="entry name" value="BTB"/>
    <property type="match status" value="1"/>
</dbReference>
<feature type="compositionally biased region" description="Polar residues" evidence="4">
    <location>
        <begin position="520"/>
        <end position="537"/>
    </location>
</feature>
<feature type="region of interest" description="Disordered" evidence="4">
    <location>
        <begin position="62"/>
        <end position="147"/>
    </location>
</feature>
<evidence type="ECO:0000256" key="3">
    <source>
        <dbReference type="PROSITE-ProRule" id="PRU00023"/>
    </source>
</evidence>
<dbReference type="PANTHER" id="PTHR46071">
    <property type="entry name" value="ANKYRIN REPEAT AND BTB/POZ DOMAIN-CONTAINING"/>
    <property type="match status" value="1"/>
</dbReference>
<evidence type="ECO:0000313" key="6">
    <source>
        <dbReference type="EMBL" id="CAG9092052.1"/>
    </source>
</evidence>
<dbReference type="InterPro" id="IPR011333">
    <property type="entry name" value="SKP1/BTB/POZ_sf"/>
</dbReference>
<dbReference type="PANTHER" id="PTHR46071:SF2">
    <property type="entry name" value="ANKYRIN REPEAT AND BTB_POZ DOMAIN-CONTAINING PROTEIN 2-LIKE PROTEIN"/>
    <property type="match status" value="1"/>
</dbReference>
<dbReference type="SMART" id="SM00248">
    <property type="entry name" value="ANK"/>
    <property type="match status" value="5"/>
</dbReference>
<reference evidence="6" key="1">
    <citation type="submission" date="2020-11" db="EMBL/GenBank/DDBJ databases">
        <authorList>
            <person name="Whiteford S."/>
        </authorList>
    </citation>
    <scope>NUCLEOTIDE SEQUENCE</scope>
</reference>
<dbReference type="InterPro" id="IPR059008">
    <property type="entry name" value="ABTB2/3_histone"/>
</dbReference>
<feature type="region of interest" description="Disordered" evidence="4">
    <location>
        <begin position="591"/>
        <end position="630"/>
    </location>
</feature>
<feature type="compositionally biased region" description="Low complexity" evidence="4">
    <location>
        <begin position="456"/>
        <end position="465"/>
    </location>
</feature>
<keyword evidence="2 3" id="KW-0040">ANK repeat</keyword>
<feature type="repeat" description="ANK" evidence="3">
    <location>
        <begin position="1316"/>
        <end position="1348"/>
    </location>
</feature>
<name>A0A8S4D466_PLUXY</name>
<dbReference type="InterPro" id="IPR036770">
    <property type="entry name" value="Ankyrin_rpt-contain_sf"/>
</dbReference>
<dbReference type="Gene3D" id="1.25.40.20">
    <property type="entry name" value="Ankyrin repeat-containing domain"/>
    <property type="match status" value="3"/>
</dbReference>
<dbReference type="SUPFAM" id="SSF54695">
    <property type="entry name" value="POZ domain"/>
    <property type="match status" value="1"/>
</dbReference>
<feature type="compositionally biased region" description="Basic and acidic residues" evidence="4">
    <location>
        <begin position="498"/>
        <end position="508"/>
    </location>
</feature>
<evidence type="ECO:0000256" key="4">
    <source>
        <dbReference type="SAM" id="MobiDB-lite"/>
    </source>
</evidence>
<dbReference type="Pfam" id="PF00651">
    <property type="entry name" value="BTB"/>
    <property type="match status" value="1"/>
</dbReference>
<dbReference type="Proteomes" id="UP000653454">
    <property type="component" value="Unassembled WGS sequence"/>
</dbReference>
<feature type="domain" description="BTB" evidence="5">
    <location>
        <begin position="1657"/>
        <end position="1715"/>
    </location>
</feature>
<feature type="repeat" description="ANK" evidence="3">
    <location>
        <begin position="1198"/>
        <end position="1230"/>
    </location>
</feature>
<feature type="compositionally biased region" description="Basic and acidic residues" evidence="4">
    <location>
        <begin position="81"/>
        <end position="102"/>
    </location>
</feature>
<dbReference type="Gene3D" id="1.10.20.10">
    <property type="entry name" value="Histone, subunit A"/>
    <property type="match status" value="1"/>
</dbReference>
<sequence>MLCPARCSCFLCRELQSCRAADSRKPHKMSDNFILKKAEAWDSSAMKFIRGAARMSVRHWAGREPPRPHKATSCEQLYPPPDERHPMRRAPSTDRIKPDQHKPLFKLLGNSKNKKPNTSDASEPKARRSVLNFRKHESKDSKNVHEKYVPLPQNSTLSEHIYSEPRPWSSQFDDCCRPPVYQSVEKFNRMEESSRVTPDRKLYGRPPCYDELTQKLAQDKTRNRPCLPLPESAISNKITQNNNKVVIYFGDSIIRKHSEQKKEENSSAEVKPKPEAIYANRLIDETENLGLSRGVDKGGGTLVSEVEVQEAIYAEVSPETPPPSAAVDGSTYKKEDGACVSSDGFLVVEIEGSFERARQLVDALHGGADHHEATVLDEDEDCDWSFIQGWRRRPSSGCRPEDPSWSGARALRVRVTTAAGAPPHARRLSPPPPAHRATTPPRPVDNTHAHGKPQKSPAAEEPPSADAGAQLKPVCAPSQLTVQSTPVRCAPVQSSYGLEKRSKEDLRPAESLPQNGVRDCNSSSDENRSSGHASMSDSGGGDAARDEPRRARQPPHHGRQKHRPHNKQLQSPWAGGGGLDEIRSAIKQLTLRSRDSSSTATSGASSAGGSNHGNQETNSAAEARRRRAPLVRQPSLDTVCTNVTSADEFVWVDSHNRLVELRCVPWTPTEITRALQSGRCRDVATRFAPDTPPRLAYLLQRALVRIARETQRLSHNFGFCSKHEVAGALRIVLSAPLADACIKGCQRAATMYATSGGAARRLGSAARAHTALAPGRFQRWMRDANVAPVLHEYAAIYLCAGIETLLEEVALFSAGRLAPGAALTPAAVDTAVATSPALSPLFQPYSHLNAAHIPNGSDSLSRWGSCSSLGSGSPHRRSRDSGITTNGSSSGSPHRRSRDSGITTNGSSGSATSDGSTSTSTSVLHSTCCGSPAELRAVLRRAPRCPPLTPEAELALYYFMKCEQLEHTPSSCGLWGGRGGALPPLGSWLRVIAAHAALRPPPAAADQHDVAQAARLLLPHADCPPRPVTVDEAIEPAWSRNARSADDLPRAALGLAHRALLSGRPALLAGARALLPGGAIDAADAAGLTVLMKAALAGDEQRVSLVVAPRCWRGRALLPGGAIDAADAAGLTVLMKAALAAGPRCWRGRALLPGGAIDAADAAGLTVLMKAALAGDEQRVSPGARAAGGGAIDAADFAGLTVLMKAALAGYEQRVSMLLEAGADPNVETPGAAQPALLSPRAAAAPAPATGYVPPTAGWTALVYAASSGSVETARRLLAAGAGVDGAATNRDDTCTLTPLQVCVYMTTFTILQVYARLTLLQMACGAGNLEMVQLLLSHGADPFLSTQLNDALCYSAAAQYGCYSAIAVACAHGRRSIVRAILTASRGGRGAGRAVSLEEVLAEGGGGAPSFTKPQLRALHDALYTAAETEHLDITLELRALGVPWSLHAWTQSLAAAAAAGLDHVIDTLLQDFLQVCPSDDSHYSHQFIYECLPLLFNILRYSKKEGTVLLLGDILCAVYGWEPVPPVAQPAPPPAARVDPAYVNNPELADVTFSRQLLGWLDKLTQVGSIGSPAAQPELLRCLALLHWNMTIQRMAQVVQLFPALFGRSGLSANRWRCYSSEQREPSCSILGMRNLRLGLRFVGHAGEPPKFYRVEGRLFYGHKIVLVSESPRLRAMLAPRPDAPAHAAPPLVQINDIRYHIFEQVMKYLYSGGCSALDIPSGDVLEVLAAASFFQLLPLQRHCEARAAAAVQLHDLVSVYIHAKVYNATQLLEYCQGFLLQNMVALLTYDDSVKRLLFGKRLPGHNVLGALLTTLQKRIEARKNQPNKSR</sequence>
<feature type="compositionally biased region" description="Basic residues" evidence="4">
    <location>
        <begin position="551"/>
        <end position="566"/>
    </location>
</feature>
<keyword evidence="1" id="KW-0677">Repeat</keyword>
<evidence type="ECO:0000313" key="7">
    <source>
        <dbReference type="Proteomes" id="UP000653454"/>
    </source>
</evidence>
<dbReference type="Pfam" id="PF26281">
    <property type="entry name" value="Histone_ABTB"/>
    <property type="match status" value="1"/>
</dbReference>
<dbReference type="InterPro" id="IPR052089">
    <property type="entry name" value="Ankyrin-BTB/POZ_domain"/>
</dbReference>
<dbReference type="InterPro" id="IPR002110">
    <property type="entry name" value="Ankyrin_rpt"/>
</dbReference>
<feature type="region of interest" description="Disordered" evidence="4">
    <location>
        <begin position="418"/>
        <end position="470"/>
    </location>
</feature>
<dbReference type="Pfam" id="PF00023">
    <property type="entry name" value="Ank"/>
    <property type="match status" value="3"/>
</dbReference>
<protein>
    <submittedName>
        <fullName evidence="6">(diamondback moth) hypothetical protein</fullName>
    </submittedName>
</protein>
<dbReference type="InterPro" id="IPR009072">
    <property type="entry name" value="Histone-fold"/>
</dbReference>
<feature type="repeat" description="ANK" evidence="3">
    <location>
        <begin position="1257"/>
        <end position="1289"/>
    </location>
</feature>
<accession>A0A8S4D466</accession>
<feature type="compositionally biased region" description="Low complexity" evidence="4">
    <location>
        <begin position="900"/>
        <end position="922"/>
    </location>
</feature>
<evidence type="ECO:0000259" key="5">
    <source>
        <dbReference type="PROSITE" id="PS50097"/>
    </source>
</evidence>
<feature type="compositionally biased region" description="Low complexity" evidence="4">
    <location>
        <begin position="881"/>
        <end position="892"/>
    </location>
</feature>
<dbReference type="SUPFAM" id="SSF48403">
    <property type="entry name" value="Ankyrin repeat"/>
    <property type="match status" value="1"/>
</dbReference>
<gene>
    <name evidence="6" type="ORF">PLXY2_LOCUS1017</name>
</gene>
<evidence type="ECO:0000256" key="1">
    <source>
        <dbReference type="ARBA" id="ARBA00022737"/>
    </source>
</evidence>
<feature type="compositionally biased region" description="Low complexity" evidence="4">
    <location>
        <begin position="596"/>
        <end position="609"/>
    </location>
</feature>
<feature type="region of interest" description="Disordered" evidence="4">
    <location>
        <begin position="495"/>
        <end position="579"/>
    </location>
</feature>
<feature type="compositionally biased region" description="Basic and acidic residues" evidence="4">
    <location>
        <begin position="134"/>
        <end position="147"/>
    </location>
</feature>
<dbReference type="SUPFAM" id="SSF47113">
    <property type="entry name" value="Histone-fold"/>
    <property type="match status" value="1"/>
</dbReference>